<evidence type="ECO:0000259" key="4">
    <source>
        <dbReference type="PROSITE" id="PS50887"/>
    </source>
</evidence>
<protein>
    <recommendedName>
        <fullName evidence="1">diguanylate cyclase</fullName>
        <ecNumber evidence="1">2.7.7.65</ecNumber>
    </recommendedName>
</protein>
<dbReference type="PANTHER" id="PTHR45138:SF9">
    <property type="entry name" value="DIGUANYLATE CYCLASE DGCM-RELATED"/>
    <property type="match status" value="1"/>
</dbReference>
<dbReference type="GO" id="GO:0043709">
    <property type="term" value="P:cell adhesion involved in single-species biofilm formation"/>
    <property type="evidence" value="ECO:0007669"/>
    <property type="project" value="TreeGrafter"/>
</dbReference>
<evidence type="ECO:0000313" key="6">
    <source>
        <dbReference type="Proteomes" id="UP000236884"/>
    </source>
</evidence>
<proteinExistence type="predicted"/>
<evidence type="ECO:0000256" key="1">
    <source>
        <dbReference type="ARBA" id="ARBA00012528"/>
    </source>
</evidence>
<keyword evidence="3" id="KW-0472">Membrane</keyword>
<dbReference type="EMBL" id="AP014946">
    <property type="protein sequence ID" value="BAT60516.1"/>
    <property type="molecule type" value="Genomic_DNA"/>
</dbReference>
<keyword evidence="5" id="KW-0808">Transferase</keyword>
<feature type="transmembrane region" description="Helical" evidence="3">
    <location>
        <begin position="60"/>
        <end position="81"/>
    </location>
</feature>
<dbReference type="PROSITE" id="PS50887">
    <property type="entry name" value="GGDEF"/>
    <property type="match status" value="1"/>
</dbReference>
<dbReference type="KEGG" id="vgo:GJW-30_1_03061"/>
<feature type="transmembrane region" description="Helical" evidence="3">
    <location>
        <begin position="35"/>
        <end position="54"/>
    </location>
</feature>
<organism evidence="5 6">
    <name type="scientific">Variibacter gotjawalensis</name>
    <dbReference type="NCBI Taxonomy" id="1333996"/>
    <lineage>
        <taxon>Bacteria</taxon>
        <taxon>Pseudomonadati</taxon>
        <taxon>Pseudomonadota</taxon>
        <taxon>Alphaproteobacteria</taxon>
        <taxon>Hyphomicrobiales</taxon>
        <taxon>Nitrobacteraceae</taxon>
        <taxon>Variibacter</taxon>
    </lineage>
</organism>
<feature type="transmembrane region" description="Helical" evidence="3">
    <location>
        <begin position="150"/>
        <end position="171"/>
    </location>
</feature>
<name>A0A0S3PXB2_9BRAD</name>
<dbReference type="SMART" id="SM00267">
    <property type="entry name" value="GGDEF"/>
    <property type="match status" value="1"/>
</dbReference>
<dbReference type="InterPro" id="IPR029787">
    <property type="entry name" value="Nucleotide_cyclase"/>
</dbReference>
<evidence type="ECO:0000256" key="2">
    <source>
        <dbReference type="ARBA" id="ARBA00034247"/>
    </source>
</evidence>
<keyword evidence="6" id="KW-1185">Reference proteome</keyword>
<evidence type="ECO:0000313" key="5">
    <source>
        <dbReference type="EMBL" id="BAT60516.1"/>
    </source>
</evidence>
<dbReference type="InterPro" id="IPR000160">
    <property type="entry name" value="GGDEF_dom"/>
</dbReference>
<accession>A0A0S3PXB2</accession>
<comment type="catalytic activity">
    <reaction evidence="2">
        <text>2 GTP = 3',3'-c-di-GMP + 2 diphosphate</text>
        <dbReference type="Rhea" id="RHEA:24898"/>
        <dbReference type="ChEBI" id="CHEBI:33019"/>
        <dbReference type="ChEBI" id="CHEBI:37565"/>
        <dbReference type="ChEBI" id="CHEBI:58805"/>
        <dbReference type="EC" id="2.7.7.65"/>
    </reaction>
</comment>
<dbReference type="InterPro" id="IPR050469">
    <property type="entry name" value="Diguanylate_Cyclase"/>
</dbReference>
<dbReference type="GO" id="GO:0005886">
    <property type="term" value="C:plasma membrane"/>
    <property type="evidence" value="ECO:0007669"/>
    <property type="project" value="TreeGrafter"/>
</dbReference>
<dbReference type="Proteomes" id="UP000236884">
    <property type="component" value="Chromosome"/>
</dbReference>
<dbReference type="InterPro" id="IPR043128">
    <property type="entry name" value="Rev_trsase/Diguanyl_cyclase"/>
</dbReference>
<feature type="transmembrane region" description="Helical" evidence="3">
    <location>
        <begin position="6"/>
        <end position="26"/>
    </location>
</feature>
<evidence type="ECO:0000256" key="3">
    <source>
        <dbReference type="SAM" id="Phobius"/>
    </source>
</evidence>
<dbReference type="CDD" id="cd01949">
    <property type="entry name" value="GGDEF"/>
    <property type="match status" value="1"/>
</dbReference>
<feature type="domain" description="GGDEF" evidence="4">
    <location>
        <begin position="251"/>
        <end position="382"/>
    </location>
</feature>
<dbReference type="Pfam" id="PF00990">
    <property type="entry name" value="GGDEF"/>
    <property type="match status" value="1"/>
</dbReference>
<keyword evidence="3" id="KW-0812">Transmembrane</keyword>
<keyword evidence="3" id="KW-1133">Transmembrane helix</keyword>
<dbReference type="NCBIfam" id="TIGR00254">
    <property type="entry name" value="GGDEF"/>
    <property type="match status" value="1"/>
</dbReference>
<dbReference type="GO" id="GO:1902201">
    <property type="term" value="P:negative regulation of bacterial-type flagellum-dependent cell motility"/>
    <property type="evidence" value="ECO:0007669"/>
    <property type="project" value="TreeGrafter"/>
</dbReference>
<dbReference type="EC" id="2.7.7.65" evidence="1"/>
<sequence length="397" mass="43004">MLDLPTLFLAAGLSTFLLAGLLFAAWRQAPEHRALAWWGGSYLVLLIAIPLLAMRSLLPPIFPFGLSNGLFIVAGACAWIAARRFEGRSYEAWWAFTPLAIWLALYLVPAIGMNPPIRMAIVSIGIGGFLLAGAYEFWRGRREPLISRWPAIITMAALGIMLFVRVPFLIFVEFGANKPPSDLQGSLTIVAMLGFVYIVIMACNILAMTKERSELAYRHQARTDALTQLLNRGAFLDEAEAGVEQANAAAMPISIVLVDLDRFKQVNDRFGHLVGDLVLQALAQTATAELPARSLVGRVGGEEFAVLLHQPADQAAGYAERLRQTFDANARIVDGQAVEATLSAGVSTMHGNAKLLTLMADADRALYAAKESGRNIVRVAQVEIHADQGENAHSAAA</sequence>
<gene>
    <name evidence="5" type="primary">ydaM_2</name>
    <name evidence="5" type="ORF">GJW-30_1_03061</name>
</gene>
<dbReference type="Gene3D" id="3.30.70.270">
    <property type="match status" value="1"/>
</dbReference>
<dbReference type="GO" id="GO:0052621">
    <property type="term" value="F:diguanylate cyclase activity"/>
    <property type="evidence" value="ECO:0007669"/>
    <property type="project" value="UniProtKB-EC"/>
</dbReference>
<dbReference type="FunFam" id="3.30.70.270:FF:000001">
    <property type="entry name" value="Diguanylate cyclase domain protein"/>
    <property type="match status" value="1"/>
</dbReference>
<dbReference type="PANTHER" id="PTHR45138">
    <property type="entry name" value="REGULATORY COMPONENTS OF SENSORY TRANSDUCTION SYSTEM"/>
    <property type="match status" value="1"/>
</dbReference>
<feature type="transmembrane region" description="Helical" evidence="3">
    <location>
        <begin position="117"/>
        <end position="138"/>
    </location>
</feature>
<dbReference type="SUPFAM" id="SSF55073">
    <property type="entry name" value="Nucleotide cyclase"/>
    <property type="match status" value="1"/>
</dbReference>
<keyword evidence="5" id="KW-0548">Nucleotidyltransferase</keyword>
<feature type="transmembrane region" description="Helical" evidence="3">
    <location>
        <begin position="93"/>
        <end position="111"/>
    </location>
</feature>
<dbReference type="AlphaFoldDB" id="A0A0S3PXB2"/>
<feature type="transmembrane region" description="Helical" evidence="3">
    <location>
        <begin position="183"/>
        <end position="207"/>
    </location>
</feature>
<reference evidence="5 6" key="1">
    <citation type="submission" date="2015-08" db="EMBL/GenBank/DDBJ databases">
        <title>Investigation of the bacterial diversity of lava forest soil.</title>
        <authorList>
            <person name="Lee J.S."/>
        </authorList>
    </citation>
    <scope>NUCLEOTIDE SEQUENCE [LARGE SCALE GENOMIC DNA]</scope>
    <source>
        <strain evidence="5 6">GJW-30</strain>
    </source>
</reference>